<keyword evidence="4 5" id="KW-0472">Membrane</keyword>
<dbReference type="InterPro" id="IPR019372">
    <property type="entry name" value="LHFPL"/>
</dbReference>
<feature type="transmembrane region" description="Helical" evidence="5">
    <location>
        <begin position="111"/>
        <end position="132"/>
    </location>
</feature>
<feature type="signal peptide" evidence="6">
    <location>
        <begin position="1"/>
        <end position="18"/>
    </location>
</feature>
<feature type="transmembrane region" description="Helical" evidence="5">
    <location>
        <begin position="152"/>
        <end position="171"/>
    </location>
</feature>
<evidence type="ECO:0000313" key="8">
    <source>
        <dbReference type="Proteomes" id="UP000694540"/>
    </source>
</evidence>
<evidence type="ECO:0000313" key="7">
    <source>
        <dbReference type="Ensembl" id="ENSCWAP00000026904.1"/>
    </source>
</evidence>
<accession>A0A8C3YQD9</accession>
<evidence type="ECO:0000256" key="6">
    <source>
        <dbReference type="SAM" id="SignalP"/>
    </source>
</evidence>
<proteinExistence type="predicted"/>
<dbReference type="Pfam" id="PF10242">
    <property type="entry name" value="L_HMGIC_fpl"/>
    <property type="match status" value="1"/>
</dbReference>
<evidence type="ECO:0000256" key="5">
    <source>
        <dbReference type="SAM" id="Phobius"/>
    </source>
</evidence>
<reference evidence="7" key="2">
    <citation type="submission" date="2025-09" db="UniProtKB">
        <authorList>
            <consortium name="Ensembl"/>
        </authorList>
    </citation>
    <scope>IDENTIFICATION</scope>
</reference>
<keyword evidence="2 5" id="KW-0812">Transmembrane</keyword>
<reference evidence="7" key="1">
    <citation type="submission" date="2025-08" db="UniProtKB">
        <authorList>
            <consortium name="Ensembl"/>
        </authorList>
    </citation>
    <scope>IDENTIFICATION</scope>
</reference>
<dbReference type="AlphaFoldDB" id="A0A8C3YQD9"/>
<feature type="chain" id="PRO_5034421812" evidence="6">
    <location>
        <begin position="19"/>
        <end position="200"/>
    </location>
</feature>
<keyword evidence="6" id="KW-0732">Signal</keyword>
<feature type="transmembrane region" description="Helical" evidence="5">
    <location>
        <begin position="64"/>
        <end position="90"/>
    </location>
</feature>
<dbReference type="Ensembl" id="ENSCWAT00000029162.1">
    <property type="protein sequence ID" value="ENSCWAP00000026904.1"/>
    <property type="gene ID" value="ENSCWAG00000020330.1"/>
</dbReference>
<protein>
    <submittedName>
        <fullName evidence="7">LHFPL tetraspan subfamily member 7</fullName>
    </submittedName>
</protein>
<organism evidence="7 8">
    <name type="scientific">Catagonus wagneri</name>
    <name type="common">Chacoan peccary</name>
    <dbReference type="NCBI Taxonomy" id="51154"/>
    <lineage>
        <taxon>Eukaryota</taxon>
        <taxon>Metazoa</taxon>
        <taxon>Chordata</taxon>
        <taxon>Craniata</taxon>
        <taxon>Vertebrata</taxon>
        <taxon>Euteleostomi</taxon>
        <taxon>Mammalia</taxon>
        <taxon>Eutheria</taxon>
        <taxon>Laurasiatheria</taxon>
        <taxon>Artiodactyla</taxon>
        <taxon>Suina</taxon>
        <taxon>Tayassuidae</taxon>
        <taxon>Catagonus</taxon>
    </lineage>
</organism>
<dbReference type="PANTHER" id="PTHR12489:SF20">
    <property type="entry name" value="LHFPL TETRASPAN SUBFAMILY MEMBER 7 PROTEIN"/>
    <property type="match status" value="1"/>
</dbReference>
<comment type="subcellular location">
    <subcellularLocation>
        <location evidence="1">Membrane</location>
        <topology evidence="1">Multi-pass membrane protein</topology>
    </subcellularLocation>
</comment>
<evidence type="ECO:0000256" key="1">
    <source>
        <dbReference type="ARBA" id="ARBA00004141"/>
    </source>
</evidence>
<evidence type="ECO:0000256" key="2">
    <source>
        <dbReference type="ARBA" id="ARBA00022692"/>
    </source>
</evidence>
<dbReference type="Proteomes" id="UP000694540">
    <property type="component" value="Unplaced"/>
</dbReference>
<gene>
    <name evidence="7" type="primary">LHFPL7</name>
</gene>
<keyword evidence="3 5" id="KW-1133">Transmembrane helix</keyword>
<evidence type="ECO:0000256" key="4">
    <source>
        <dbReference type="ARBA" id="ARBA00023136"/>
    </source>
</evidence>
<name>A0A8C3YQD9_9CETA</name>
<dbReference type="GO" id="GO:0016020">
    <property type="term" value="C:membrane"/>
    <property type="evidence" value="ECO:0007669"/>
    <property type="project" value="UniProtKB-SubCell"/>
</dbReference>
<sequence length="200" mass="21531">MVGSVWAALGLSLTCISALSLISPAWYQTTTFSFGVFTYCSWPQGDRWNQSCGNFRSLNNIPDFAWKVSAVMLLGGWLLLAFNAILLLSWALAPKRLCPRRGSGPIPGMQAAAAIATIVGLLVFPVSLASPFAKEACLASSVYCSGQCQLGWGYVTAILNAVLASLLPMIMRPHVTEVQQRTIIFSSDTASIILVPERSK</sequence>
<dbReference type="GeneTree" id="ENSGT00990000203589"/>
<dbReference type="PANTHER" id="PTHR12489">
    <property type="entry name" value="LIPOMA HMGIC FUSION PARTNER-LIKE PROTEIN"/>
    <property type="match status" value="1"/>
</dbReference>
<evidence type="ECO:0000256" key="3">
    <source>
        <dbReference type="ARBA" id="ARBA00022989"/>
    </source>
</evidence>
<keyword evidence="8" id="KW-1185">Reference proteome</keyword>